<evidence type="ECO:0000313" key="3">
    <source>
        <dbReference type="Proteomes" id="UP000270025"/>
    </source>
</evidence>
<sequence length="207" mass="25417">MIRKSLFFQFLIRLAYILLLAGAAFYLLCSLNGMDWDQATIQERKGFRAWIMLGCTVSFILIRQVFEFVRLICKTSRRGREFSQEWIESISLREIEKEAEFREPRLKLLVYKGYLITYRSCFDYLRIDEDIWKIQLQKFQKYSYSRYSGRNKSLLPPKYFLVLRDFDYKEYYLAISYQKEEWYHFWSYLIREYPWIECSGDVEEHQI</sequence>
<proteinExistence type="predicted"/>
<keyword evidence="1" id="KW-0812">Transmembrane</keyword>
<dbReference type="EMBL" id="LR134266">
    <property type="protein sequence ID" value="VED67314.1"/>
    <property type="molecule type" value="Genomic_DNA"/>
</dbReference>
<feature type="transmembrane region" description="Helical" evidence="1">
    <location>
        <begin position="49"/>
        <end position="66"/>
    </location>
</feature>
<dbReference type="Proteomes" id="UP000270025">
    <property type="component" value="Chromosome"/>
</dbReference>
<feature type="transmembrane region" description="Helical" evidence="1">
    <location>
        <begin position="6"/>
        <end position="28"/>
    </location>
</feature>
<reference evidence="2 3" key="1">
    <citation type="submission" date="2018-12" db="EMBL/GenBank/DDBJ databases">
        <authorList>
            <consortium name="Pathogen Informatics"/>
        </authorList>
    </citation>
    <scope>NUCLEOTIDE SEQUENCE [LARGE SCALE GENOMIC DNA]</scope>
    <source>
        <strain evidence="2 3">NCTC3166</strain>
    </source>
</reference>
<keyword evidence="3" id="KW-1185">Reference proteome</keyword>
<dbReference type="AlphaFoldDB" id="A0A3S4LRR9"/>
<accession>A0A3S4LRR9</accession>
<name>A0A3S4LRR9_9STRE</name>
<protein>
    <submittedName>
        <fullName evidence="2">Uncharacterized protein</fullName>
    </submittedName>
</protein>
<keyword evidence="1" id="KW-0472">Membrane</keyword>
<organism evidence="2 3">
    <name type="scientific">Streptococcus viridans</name>
    <dbReference type="NCBI Taxonomy" id="78535"/>
    <lineage>
        <taxon>Bacteria</taxon>
        <taxon>Bacillati</taxon>
        <taxon>Bacillota</taxon>
        <taxon>Bacilli</taxon>
        <taxon>Lactobacillales</taxon>
        <taxon>Streptococcaceae</taxon>
        <taxon>Streptococcus</taxon>
    </lineage>
</organism>
<evidence type="ECO:0000313" key="2">
    <source>
        <dbReference type="EMBL" id="VED67314.1"/>
    </source>
</evidence>
<evidence type="ECO:0000256" key="1">
    <source>
        <dbReference type="SAM" id="Phobius"/>
    </source>
</evidence>
<dbReference type="KEGG" id="svf:NCTC3166_01136"/>
<gene>
    <name evidence="2" type="ORF">NCTC3166_01136</name>
</gene>
<keyword evidence="1" id="KW-1133">Transmembrane helix</keyword>